<feature type="domain" description="S1 motif" evidence="10">
    <location>
        <begin position="664"/>
        <end position="745"/>
    </location>
</feature>
<evidence type="ECO:0000256" key="2">
    <source>
        <dbReference type="ARBA" id="ARBA00004496"/>
    </source>
</evidence>
<feature type="compositionally biased region" description="Basic residues" evidence="9">
    <location>
        <begin position="785"/>
        <end position="805"/>
    </location>
</feature>
<dbReference type="NCBIfam" id="TIGR00358">
    <property type="entry name" value="3_prime_RNase"/>
    <property type="match status" value="1"/>
</dbReference>
<dbReference type="InterPro" id="IPR013223">
    <property type="entry name" value="RNase_B_OB_dom"/>
</dbReference>
<reference evidence="11 12" key="1">
    <citation type="submission" date="2012-09" db="EMBL/GenBank/DDBJ databases">
        <title>Genome Sequence of alkane-degrading Bacterium Alcanivorax jadensis T9.</title>
        <authorList>
            <person name="Lai Q."/>
            <person name="Shao Z."/>
        </authorList>
    </citation>
    <scope>NUCLEOTIDE SEQUENCE [LARGE SCALE GENOMIC DNA]</scope>
    <source>
        <strain evidence="11 12">T9</strain>
    </source>
</reference>
<keyword evidence="6 8" id="KW-0269">Exonuclease</keyword>
<dbReference type="InterPro" id="IPR011129">
    <property type="entry name" value="CSD"/>
</dbReference>
<evidence type="ECO:0000256" key="3">
    <source>
        <dbReference type="ARBA" id="ARBA00022490"/>
    </source>
</evidence>
<dbReference type="Pfam" id="PF00773">
    <property type="entry name" value="RNB"/>
    <property type="match status" value="1"/>
</dbReference>
<dbReference type="SMART" id="SM00316">
    <property type="entry name" value="S1"/>
    <property type="match status" value="1"/>
</dbReference>
<dbReference type="Pfam" id="PF17876">
    <property type="entry name" value="CSD2"/>
    <property type="match status" value="1"/>
</dbReference>
<comment type="catalytic activity">
    <reaction evidence="1 8">
        <text>Exonucleolytic cleavage in the 3'- to 5'-direction to yield nucleoside 5'-phosphates.</text>
        <dbReference type="EC" id="3.1.13.1"/>
    </reaction>
</comment>
<dbReference type="HAMAP" id="MF_01895">
    <property type="entry name" value="RNase_R"/>
    <property type="match status" value="1"/>
</dbReference>
<dbReference type="InterPro" id="IPR012340">
    <property type="entry name" value="NA-bd_OB-fold"/>
</dbReference>
<keyword evidence="7 8" id="KW-0694">RNA-binding</keyword>
<accession>A0ABR4WG78</accession>
<dbReference type="InterPro" id="IPR011805">
    <property type="entry name" value="RNase_R"/>
</dbReference>
<dbReference type="EMBL" id="ARXU01000002">
    <property type="protein sequence ID" value="KGD62337.1"/>
    <property type="molecule type" value="Genomic_DNA"/>
</dbReference>
<feature type="compositionally biased region" description="Basic and acidic residues" evidence="9">
    <location>
        <begin position="770"/>
        <end position="784"/>
    </location>
</feature>
<dbReference type="SUPFAM" id="SSF50249">
    <property type="entry name" value="Nucleic acid-binding proteins"/>
    <property type="match status" value="4"/>
</dbReference>
<dbReference type="SMART" id="SM00357">
    <property type="entry name" value="CSP"/>
    <property type="match status" value="1"/>
</dbReference>
<evidence type="ECO:0000256" key="1">
    <source>
        <dbReference type="ARBA" id="ARBA00001849"/>
    </source>
</evidence>
<dbReference type="NCBIfam" id="TIGR02063">
    <property type="entry name" value="RNase_R"/>
    <property type="match status" value="1"/>
</dbReference>
<dbReference type="InterPro" id="IPR001900">
    <property type="entry name" value="RNase_II/R"/>
</dbReference>
<evidence type="ECO:0000259" key="10">
    <source>
        <dbReference type="PROSITE" id="PS50126"/>
    </source>
</evidence>
<evidence type="ECO:0000256" key="9">
    <source>
        <dbReference type="SAM" id="MobiDB-lite"/>
    </source>
</evidence>
<feature type="region of interest" description="Disordered" evidence="9">
    <location>
        <begin position="744"/>
        <end position="805"/>
    </location>
</feature>
<proteinExistence type="inferred from homology"/>
<gene>
    <name evidence="8" type="primary">rnr</name>
    <name evidence="11" type="ORF">T9A_00628</name>
</gene>
<protein>
    <recommendedName>
        <fullName evidence="8">Ribonuclease R</fullName>
        <shortName evidence="8">RNase R</shortName>
        <ecNumber evidence="8">3.1.13.1</ecNumber>
    </recommendedName>
</protein>
<dbReference type="Pfam" id="PF08206">
    <property type="entry name" value="OB_RNB"/>
    <property type="match status" value="1"/>
</dbReference>
<dbReference type="InterPro" id="IPR022966">
    <property type="entry name" value="RNase_II/R_CS"/>
</dbReference>
<evidence type="ECO:0000313" key="12">
    <source>
        <dbReference type="Proteomes" id="UP000029443"/>
    </source>
</evidence>
<dbReference type="InterPro" id="IPR003029">
    <property type="entry name" value="S1_domain"/>
</dbReference>
<organism evidence="11 12">
    <name type="scientific">Alcanivorax jadensis T9</name>
    <dbReference type="NCBI Taxonomy" id="1177181"/>
    <lineage>
        <taxon>Bacteria</taxon>
        <taxon>Pseudomonadati</taxon>
        <taxon>Pseudomonadota</taxon>
        <taxon>Gammaproteobacteria</taxon>
        <taxon>Oceanospirillales</taxon>
        <taxon>Alcanivoracaceae</taxon>
        <taxon>Alcanivorax</taxon>
    </lineage>
</organism>
<dbReference type="PANTHER" id="PTHR23355:SF9">
    <property type="entry name" value="DIS3-LIKE EXONUCLEASE 2"/>
    <property type="match status" value="1"/>
</dbReference>
<dbReference type="PANTHER" id="PTHR23355">
    <property type="entry name" value="RIBONUCLEASE"/>
    <property type="match status" value="1"/>
</dbReference>
<dbReference type="PROSITE" id="PS50126">
    <property type="entry name" value="S1"/>
    <property type="match status" value="1"/>
</dbReference>
<comment type="subcellular location">
    <subcellularLocation>
        <location evidence="2 8">Cytoplasm</location>
    </subcellularLocation>
</comment>
<comment type="function">
    <text evidence="8">3'-5' exoribonuclease that releases 5'-nucleoside monophosphates and is involved in maturation of structured RNAs.</text>
</comment>
<sequence length="805" mass="90408">MPPKKRYRDPHADREAENYENPVPSRELILEVLNDHGKPMEFEQIASLLEVDEDGEVGLERRLKAMLRDAQLVQNRNGKLGVVSRMDLIAGRVQAHKDGFGFLIPDDKTQSDLFLGPRQMEKVLDGDRVLVSDAGYNRFGKKEARIVEITERVATEVVGRYSREAGISFLQPENRRITREVLVEDKNGLKPNPGDHVRATITQYPSRDHHVLVRLEEIIATPDQAGMEIEVALRRFEIPHVWPDGVEADAERFGTGVPHKAKAHRVDLRDLPLVTIDDETARDFDDAVYVERRPRGGWRLIVAIADVSHYVAPGSALDREAATRGNSVYFPNRVVPMLPEALSNGLCSLNPHVDRLCLYCDMRISANGRLTGFVFREGVMRSRHRLTYNKVGAIIEEPDSQLAQDTVASLDDESLDMIWSFHEMFLALRKRRAERGAIDFDSDDTRIIYDENQKIQAIVPVTRNVAHIMIEEAMLAANICSAKLLEKSGLPALFRNHEPPKEERLSKLQQFLGGLGLSLGWSEGAPKPHVYQDLREQILDRPDRNVIQTMMLRSMTQAKYEAENKGHFGLAYKAYTHFTSPIRRYPDLLVHRAIRFLIRSEGEPNHVDNPGKLPKIPAEKLIPYSQADMVAIGEQCSMTERRADDATRDVVSWLKCQFMESHIGDVFEGVISGVANFGLFIQLNELHIDGLVHVANLDSDYYHFDEVNLTLTGESSGRKFGLGDGVTVRVAAVHTEDRKIDLQLESSTPSGKGRPKGGSKKTGGGNRRGGNSEREKLAKGDIPKAKPKRKGPPRGKKAARRSSKS</sequence>
<dbReference type="CDD" id="cd04471">
    <property type="entry name" value="S1_RNase_R"/>
    <property type="match status" value="1"/>
</dbReference>
<name>A0ABR4WG78_9GAMM</name>
<dbReference type="RefSeq" id="WP_035245015.1">
    <property type="nucleotide sequence ID" value="NZ_ARXU01000002.1"/>
</dbReference>
<dbReference type="Proteomes" id="UP000029443">
    <property type="component" value="Unassembled WGS sequence"/>
</dbReference>
<keyword evidence="5 8" id="KW-0378">Hydrolase</keyword>
<evidence type="ECO:0000256" key="8">
    <source>
        <dbReference type="HAMAP-Rule" id="MF_01895"/>
    </source>
</evidence>
<evidence type="ECO:0000256" key="4">
    <source>
        <dbReference type="ARBA" id="ARBA00022722"/>
    </source>
</evidence>
<dbReference type="Pfam" id="PF00575">
    <property type="entry name" value="S1"/>
    <property type="match status" value="1"/>
</dbReference>
<keyword evidence="3 8" id="KW-0963">Cytoplasm</keyword>
<dbReference type="SMART" id="SM00955">
    <property type="entry name" value="RNB"/>
    <property type="match status" value="1"/>
</dbReference>
<comment type="caution">
    <text evidence="11">The sequence shown here is derived from an EMBL/GenBank/DDBJ whole genome shotgun (WGS) entry which is preliminary data.</text>
</comment>
<keyword evidence="12" id="KW-1185">Reference proteome</keyword>
<evidence type="ECO:0000256" key="7">
    <source>
        <dbReference type="ARBA" id="ARBA00022884"/>
    </source>
</evidence>
<feature type="region of interest" description="Disordered" evidence="9">
    <location>
        <begin position="1"/>
        <end position="21"/>
    </location>
</feature>
<comment type="similarity">
    <text evidence="8">Belongs to the RNR ribonuclease family. RNase R subfamily.</text>
</comment>
<dbReference type="InterPro" id="IPR050180">
    <property type="entry name" value="RNR_Ribonuclease"/>
</dbReference>
<evidence type="ECO:0000256" key="5">
    <source>
        <dbReference type="ARBA" id="ARBA00022801"/>
    </source>
</evidence>
<keyword evidence="4 8" id="KW-0540">Nuclease</keyword>
<dbReference type="InterPro" id="IPR004476">
    <property type="entry name" value="RNase_II/RNase_R"/>
</dbReference>
<evidence type="ECO:0000313" key="11">
    <source>
        <dbReference type="EMBL" id="KGD62337.1"/>
    </source>
</evidence>
<dbReference type="InterPro" id="IPR040476">
    <property type="entry name" value="CSD2"/>
</dbReference>
<dbReference type="Gene3D" id="2.40.50.140">
    <property type="entry name" value="Nucleic acid-binding proteins"/>
    <property type="match status" value="2"/>
</dbReference>
<dbReference type="EC" id="3.1.13.1" evidence="8"/>
<dbReference type="PROSITE" id="PS01175">
    <property type="entry name" value="RIBONUCLEASE_II"/>
    <property type="match status" value="1"/>
</dbReference>
<evidence type="ECO:0000256" key="6">
    <source>
        <dbReference type="ARBA" id="ARBA00022839"/>
    </source>
</evidence>